<dbReference type="PANTHER" id="PTHR22895:SF0">
    <property type="entry name" value="ARMADILLO REPEAT-CONTAINING PROTEIN 6"/>
    <property type="match status" value="1"/>
</dbReference>
<dbReference type="InterPro" id="IPR011989">
    <property type="entry name" value="ARM-like"/>
</dbReference>
<evidence type="ECO:0000313" key="2">
    <source>
        <dbReference type="EMBL" id="KAL3314404.1"/>
    </source>
</evidence>
<comment type="caution">
    <text evidence="2">The sequence shown here is derived from an EMBL/GenBank/DDBJ whole genome shotgun (WGS) entry which is preliminary data.</text>
</comment>
<reference evidence="2 3" key="1">
    <citation type="submission" date="2024-11" db="EMBL/GenBank/DDBJ databases">
        <title>Adaptive evolution of stress response genes in parasites aligns with host niche diversity.</title>
        <authorList>
            <person name="Hahn C."/>
            <person name="Resl P."/>
        </authorList>
    </citation>
    <scope>NUCLEOTIDE SEQUENCE [LARGE SCALE GENOMIC DNA]</scope>
    <source>
        <strain evidence="2">EGGRZ-B1_66</strain>
        <tissue evidence="2">Body</tissue>
    </source>
</reference>
<dbReference type="SUPFAM" id="SSF48371">
    <property type="entry name" value="ARM repeat"/>
    <property type="match status" value="1"/>
</dbReference>
<dbReference type="EMBL" id="JBJKFK010001011">
    <property type="protein sequence ID" value="KAL3314404.1"/>
    <property type="molecule type" value="Genomic_DNA"/>
</dbReference>
<keyword evidence="1" id="KW-0677">Repeat</keyword>
<evidence type="ECO:0008006" key="4">
    <source>
        <dbReference type="Google" id="ProtNLM"/>
    </source>
</evidence>
<protein>
    <recommendedName>
        <fullName evidence="4">Armadillo repeat-containing protein 6</fullName>
    </recommendedName>
</protein>
<dbReference type="PANTHER" id="PTHR22895">
    <property type="entry name" value="ARMADILLO REPEAT-CONTAINING PROTEIN 6"/>
    <property type="match status" value="1"/>
</dbReference>
<accession>A0ABD2Q467</accession>
<dbReference type="Proteomes" id="UP001626550">
    <property type="component" value="Unassembled WGS sequence"/>
</dbReference>
<evidence type="ECO:0000313" key="3">
    <source>
        <dbReference type="Proteomes" id="UP001626550"/>
    </source>
</evidence>
<keyword evidence="3" id="KW-1185">Reference proteome</keyword>
<proteinExistence type="predicted"/>
<dbReference type="AlphaFoldDB" id="A0ABD2Q467"/>
<evidence type="ECO:0000256" key="1">
    <source>
        <dbReference type="ARBA" id="ARBA00022737"/>
    </source>
</evidence>
<sequence length="495" mass="55265">MTKTISQEAFNEQVVENQEIFECELEEAIKETIDSLTAQGVSLLNVIPEYAKFGSKNDPISLSLEAIGSLDLHDKRKDLDSFISELKKGLNYQVRAGSKNAPKLLIQLILDPKYDATTRLLSSEALIQVIQYQPDLATHDLLSQLLCSMKNSVINSIPETDLQLIKNEFRILELSCTKHEANRAFVANSGILQQTVAMVSARKTADLVAQACRLLKVITLDDDIRVEFGKGNEFANLLATDTKMIEEFSDIIRENPDSDYVCDMLEVVACALVREEYCLRFLARDGLSVVFALLQQHSNDKVFLFSCFRLLHNLCRSDHGKRALTKWNIDSNSSKQSGAMYPACELVMELAQQNLKEPILVRSACLLISHASLRQPDIAKSFVFAGAPSFLAKGLELYLKNAAVVRPVCMAIRNCVARTPELRPYFVPVEAIVQTDYKASPVPDANPENLQIEQNLNLAISEPDCSDEVKSALRDLGCKVQLKELWTSSESKFIP</sequence>
<organism evidence="2 3">
    <name type="scientific">Cichlidogyrus casuarinus</name>
    <dbReference type="NCBI Taxonomy" id="1844966"/>
    <lineage>
        <taxon>Eukaryota</taxon>
        <taxon>Metazoa</taxon>
        <taxon>Spiralia</taxon>
        <taxon>Lophotrochozoa</taxon>
        <taxon>Platyhelminthes</taxon>
        <taxon>Monogenea</taxon>
        <taxon>Monopisthocotylea</taxon>
        <taxon>Dactylogyridea</taxon>
        <taxon>Ancyrocephalidae</taxon>
        <taxon>Cichlidogyrus</taxon>
    </lineage>
</organism>
<dbReference type="Gene3D" id="1.25.10.10">
    <property type="entry name" value="Leucine-rich Repeat Variant"/>
    <property type="match status" value="1"/>
</dbReference>
<dbReference type="InterPro" id="IPR016024">
    <property type="entry name" value="ARM-type_fold"/>
</dbReference>
<name>A0ABD2Q467_9PLAT</name>
<gene>
    <name evidence="2" type="ORF">Ciccas_006975</name>
</gene>